<dbReference type="PRINTS" id="PR00394">
    <property type="entry name" value="RHSPROTEIN"/>
</dbReference>
<dbReference type="Gene3D" id="2.180.10.10">
    <property type="entry name" value="RHS repeat-associated core"/>
    <property type="match status" value="3"/>
</dbReference>
<dbReference type="Pfam" id="PF20148">
    <property type="entry name" value="DUF6531"/>
    <property type="match status" value="1"/>
</dbReference>
<protein>
    <recommendedName>
        <fullName evidence="9">Type IV secretion protein Rhs</fullName>
    </recommendedName>
</protein>
<dbReference type="InterPro" id="IPR049082">
    <property type="entry name" value="T7SS_signal"/>
</dbReference>
<gene>
    <name evidence="7" type="ORF">GCM10009839_23140</name>
</gene>
<sequence>MVRPSGWDVLGLDGDPTPGVVESVEALAKQFGDFAHDVESAYRGLGSFGGDANALQWIGATADAFKTTFGPLPGRLQKLYTSYSEASDALSAYAPKLLAAQNKADAALHQAQDAHADLQRASTAATSAATDLKTAQQNQTANPNQQAVTDAQTAHDTAQKNLDAAKGKLDALATQAKQAHDDRIAAAKDCAKALHHAQSDGIHNKHWWEHVGAALADWGGKIAEIANELAPFLDVLALATSWIPGVDVITAGLAEADNLIALAGTAMQIVGDGMQGHWGDALMSAGMLGLTFVGGKAIGSLGGKLAGKLGREAEEGAEGSIGAQARKAEGGKTSYCERDPIDVVSGWMLSSKTDVALPGVLPVELRRSYSSGYTTGRLFGPGWSSTLDQRIAVNAAGIHFAGDDAQTVQFPIPDAAEAVRPDRGRLLSLVWDRDLDEIRISDPDTRWTLHFPTVHHRDEIGEIRDLTAISDRNGNRISILRAEDGTPTLVEHSGYRVAIGTVATAHGPRISSLALLGASPDTETPVAGFGYDDYGRLITLHEASDAEPTLRYEYDADDRIRAWTDQLGHRYAYEYDLSGRVTGTTGTAGYLAGSFAYDDVQRQTIHRDSFGQTTVYDYDELGHVTAITNPLGGVSRLVWDHRGELLSSTDEVGATTAYLVDDNGDTVRTTRPDGAVTTTAYNDLHLPIRIATPDGETWSYEYDDRGNMTAAIDPIGATTTFSYTAQGFLTDRTDPLGNVETYTPNAAGLPSRTVDAAGAAWTVDYDVFGRPAAVTDPLGAVTTSAWDVAGRPQSRTLPNGSVQSWQWDSRGNLLAQTDENGNTLRFEYGPFQTEIARIEPDGTRYGFTYDSELRLTGVSNPAGATWSYQYDPAGRLSSEEDFDGRRLEYRHNLAGRLIGRTNGADQAIDFVRDIMGRVVEQRVEGETAVSFEYTARGTLAVARRGADELAYTYDPRGRVVSESINGRAVTSGVNAIGQRTSRVTPSGRVSTWAYDAVGRPDTLSGPSWGMSFAYDAAGRETSLRVGADMEIASTWDRLGRLTSRRVLSGADQRVRVDRTWTYRPNGAPEGIADPILGDQAIKVDALGRVTALRGATWSEDLAYDALGNIVSHTDTRNPESDSAGRRVYAGSRLREAGRTSYEYDGQGRLVRRVRRLLTGGRRVWTYTYDAFDHLVEAVVPDGHRWRYDYDALGRRIRKQRVDDQGAVLEQVEFAWDGELVAEERHSVTGADQATTTTWDFRPGSGIPVAQDRRTHVLDAPQDAIDVRFHAIVTDLVGAPTELVGADGRVAWRSERSVWGGPIGGGAIGGAPDAEDGTGCPLRFPGQYRDSETGLDYNFHRYYDPESGRYTTPDPLGLAPAPNHYAYVDNPYTDTDPLGLAKGKSGGAAANSGPPEWAINELAKIKAGNGTVHTYSPSDPKYDPADPGKQVLWEGRSSEPLAKVRKWGKQPAVLNSDGTERLPAFDGSPEWEVPGKPQSYKIIGPNRYGDYGYTSNHYNKIDEFKCP</sequence>
<keyword evidence="1" id="KW-0677">Repeat</keyword>
<organism evidence="7 8">
    <name type="scientific">Catenulispora yoronensis</name>
    <dbReference type="NCBI Taxonomy" id="450799"/>
    <lineage>
        <taxon>Bacteria</taxon>
        <taxon>Bacillati</taxon>
        <taxon>Actinomycetota</taxon>
        <taxon>Actinomycetes</taxon>
        <taxon>Catenulisporales</taxon>
        <taxon>Catenulisporaceae</taxon>
        <taxon>Catenulispora</taxon>
    </lineage>
</organism>
<dbReference type="InterPro" id="IPR056823">
    <property type="entry name" value="TEN-like_YD-shell"/>
</dbReference>
<dbReference type="EMBL" id="BAAAQN010000010">
    <property type="protein sequence ID" value="GAA2024673.1"/>
    <property type="molecule type" value="Genomic_DNA"/>
</dbReference>
<dbReference type="InterPro" id="IPR050708">
    <property type="entry name" value="T6SS_VgrG/RHS"/>
</dbReference>
<evidence type="ECO:0000256" key="1">
    <source>
        <dbReference type="ARBA" id="ARBA00022737"/>
    </source>
</evidence>
<feature type="domain" description="DUF6531" evidence="4">
    <location>
        <begin position="339"/>
        <end position="410"/>
    </location>
</feature>
<dbReference type="NCBIfam" id="TIGR01643">
    <property type="entry name" value="YD_repeat_2x"/>
    <property type="match status" value="10"/>
</dbReference>
<keyword evidence="2" id="KW-0175">Coiled coil</keyword>
<dbReference type="InterPro" id="IPR022385">
    <property type="entry name" value="Rhs_assc_core"/>
</dbReference>
<accession>A0ABN2U084</accession>
<reference evidence="7 8" key="1">
    <citation type="journal article" date="2019" name="Int. J. Syst. Evol. Microbiol.">
        <title>The Global Catalogue of Microorganisms (GCM) 10K type strain sequencing project: providing services to taxonomists for standard genome sequencing and annotation.</title>
        <authorList>
            <consortium name="The Broad Institute Genomics Platform"/>
            <consortium name="The Broad Institute Genome Sequencing Center for Infectious Disease"/>
            <person name="Wu L."/>
            <person name="Ma J."/>
        </authorList>
    </citation>
    <scope>NUCLEOTIDE SEQUENCE [LARGE SCALE GENOMIC DNA]</scope>
    <source>
        <strain evidence="7 8">JCM 16014</strain>
    </source>
</reference>
<feature type="domain" description="Teneurin-like YD-shell" evidence="6">
    <location>
        <begin position="762"/>
        <end position="963"/>
    </location>
</feature>
<evidence type="ECO:0000313" key="8">
    <source>
        <dbReference type="Proteomes" id="UP001500751"/>
    </source>
</evidence>
<dbReference type="PANTHER" id="PTHR32305:SF15">
    <property type="entry name" value="PROTEIN RHSA-RELATED"/>
    <property type="match status" value="1"/>
</dbReference>
<dbReference type="InterPro" id="IPR045351">
    <property type="entry name" value="DUF6531"/>
</dbReference>
<feature type="coiled-coil region" evidence="2">
    <location>
        <begin position="155"/>
        <end position="182"/>
    </location>
</feature>
<evidence type="ECO:0008006" key="9">
    <source>
        <dbReference type="Google" id="ProtNLM"/>
    </source>
</evidence>
<dbReference type="Pfam" id="PF05593">
    <property type="entry name" value="RHS_repeat"/>
    <property type="match status" value="1"/>
</dbReference>
<feature type="domain" description="Teneurin-like YD-shell" evidence="6">
    <location>
        <begin position="529"/>
        <end position="713"/>
    </location>
</feature>
<evidence type="ECO:0000256" key="3">
    <source>
        <dbReference type="SAM" id="MobiDB-lite"/>
    </source>
</evidence>
<dbReference type="InterPro" id="IPR031325">
    <property type="entry name" value="RHS_repeat"/>
</dbReference>
<feature type="domain" description="Putative T7SS secretion signal" evidence="5">
    <location>
        <begin position="19"/>
        <end position="187"/>
    </location>
</feature>
<name>A0ABN2U084_9ACTN</name>
<dbReference type="Pfam" id="PF21725">
    <property type="entry name" value="T7SS_signal"/>
    <property type="match status" value="1"/>
</dbReference>
<dbReference type="RefSeq" id="WP_344665535.1">
    <property type="nucleotide sequence ID" value="NZ_BAAAQN010000010.1"/>
</dbReference>
<evidence type="ECO:0000256" key="2">
    <source>
        <dbReference type="SAM" id="Coils"/>
    </source>
</evidence>
<feature type="domain" description="Teneurin-like YD-shell" evidence="6">
    <location>
        <begin position="1084"/>
        <end position="1353"/>
    </location>
</feature>
<feature type="region of interest" description="Disordered" evidence="3">
    <location>
        <begin position="125"/>
        <end position="155"/>
    </location>
</feature>
<evidence type="ECO:0000259" key="5">
    <source>
        <dbReference type="Pfam" id="PF21725"/>
    </source>
</evidence>
<dbReference type="Proteomes" id="UP001500751">
    <property type="component" value="Unassembled WGS sequence"/>
</dbReference>
<evidence type="ECO:0000259" key="6">
    <source>
        <dbReference type="Pfam" id="PF25023"/>
    </source>
</evidence>
<proteinExistence type="predicted"/>
<evidence type="ECO:0000259" key="4">
    <source>
        <dbReference type="Pfam" id="PF20148"/>
    </source>
</evidence>
<feature type="compositionally biased region" description="Low complexity" evidence="3">
    <location>
        <begin position="125"/>
        <end position="149"/>
    </location>
</feature>
<dbReference type="NCBIfam" id="TIGR03696">
    <property type="entry name" value="Rhs_assc_core"/>
    <property type="match status" value="1"/>
</dbReference>
<keyword evidence="8" id="KW-1185">Reference proteome</keyword>
<dbReference type="Pfam" id="PF25023">
    <property type="entry name" value="TEN_YD-shell"/>
    <property type="match status" value="3"/>
</dbReference>
<dbReference type="InterPro" id="IPR006530">
    <property type="entry name" value="YD"/>
</dbReference>
<comment type="caution">
    <text evidence="7">The sequence shown here is derived from an EMBL/GenBank/DDBJ whole genome shotgun (WGS) entry which is preliminary data.</text>
</comment>
<evidence type="ECO:0000313" key="7">
    <source>
        <dbReference type="EMBL" id="GAA2024673.1"/>
    </source>
</evidence>
<dbReference type="PANTHER" id="PTHR32305">
    <property type="match status" value="1"/>
</dbReference>